<feature type="chain" id="PRO_5045413342" description="Secreted protein" evidence="2">
    <location>
        <begin position="23"/>
        <end position="80"/>
    </location>
</feature>
<evidence type="ECO:0000313" key="4">
    <source>
        <dbReference type="Proteomes" id="UP001497045"/>
    </source>
</evidence>
<gene>
    <name evidence="3" type="ORF">AAEO60_02250</name>
</gene>
<reference evidence="3 4" key="1">
    <citation type="submission" date="2024-04" db="EMBL/GenBank/DDBJ databases">
        <title>Aurantiacibacter sp. DGU6 16S ribosomal RNA gene Genome sequencing and assembly.</title>
        <authorList>
            <person name="Park S."/>
        </authorList>
    </citation>
    <scope>NUCLEOTIDE SEQUENCE [LARGE SCALE GENOMIC DNA]</scope>
    <source>
        <strain evidence="3 4">DGU6</strain>
    </source>
</reference>
<comment type="caution">
    <text evidence="3">The sequence shown here is derived from an EMBL/GenBank/DDBJ whole genome shotgun (WGS) entry which is preliminary data.</text>
</comment>
<keyword evidence="2" id="KW-0732">Signal</keyword>
<dbReference type="RefSeq" id="WP_341672022.1">
    <property type="nucleotide sequence ID" value="NZ_JBBYHV010000001.1"/>
</dbReference>
<name>A0ABU9IAP0_9SPHN</name>
<evidence type="ECO:0000256" key="1">
    <source>
        <dbReference type="SAM" id="Phobius"/>
    </source>
</evidence>
<evidence type="ECO:0000313" key="3">
    <source>
        <dbReference type="EMBL" id="MEL1249486.1"/>
    </source>
</evidence>
<feature type="transmembrane region" description="Helical" evidence="1">
    <location>
        <begin position="50"/>
        <end position="70"/>
    </location>
</feature>
<sequence>MTKKLFTTVAATVALVATPVLAQSEVAQRAAAAAIDQAEGLGSDDDNGPGILLGALAAGLIIAGVVIAFGDSDDDLPASP</sequence>
<evidence type="ECO:0008006" key="5">
    <source>
        <dbReference type="Google" id="ProtNLM"/>
    </source>
</evidence>
<keyword evidence="1" id="KW-0472">Membrane</keyword>
<dbReference type="Proteomes" id="UP001497045">
    <property type="component" value="Unassembled WGS sequence"/>
</dbReference>
<keyword evidence="4" id="KW-1185">Reference proteome</keyword>
<keyword evidence="1" id="KW-1133">Transmembrane helix</keyword>
<protein>
    <recommendedName>
        <fullName evidence="5">Secreted protein</fullName>
    </recommendedName>
</protein>
<accession>A0ABU9IAP0</accession>
<dbReference type="EMBL" id="JBBYHV010000001">
    <property type="protein sequence ID" value="MEL1249486.1"/>
    <property type="molecule type" value="Genomic_DNA"/>
</dbReference>
<feature type="signal peptide" evidence="2">
    <location>
        <begin position="1"/>
        <end position="22"/>
    </location>
</feature>
<keyword evidence="1" id="KW-0812">Transmembrane</keyword>
<proteinExistence type="predicted"/>
<organism evidence="3 4">
    <name type="scientific">Aurantiacibacter gilvus</name>
    <dbReference type="NCBI Taxonomy" id="3139141"/>
    <lineage>
        <taxon>Bacteria</taxon>
        <taxon>Pseudomonadati</taxon>
        <taxon>Pseudomonadota</taxon>
        <taxon>Alphaproteobacteria</taxon>
        <taxon>Sphingomonadales</taxon>
        <taxon>Erythrobacteraceae</taxon>
        <taxon>Aurantiacibacter</taxon>
    </lineage>
</organism>
<evidence type="ECO:0000256" key="2">
    <source>
        <dbReference type="SAM" id="SignalP"/>
    </source>
</evidence>